<sequence>MKRSIIAATATFVALTASAGFATTFAATTPATNLTYTVKAGDTLYKIATAEHVSLAALESANPQITNVASIYPGETIHLPLSVYTVQPGDTLYKIAVANGVSLAAIQSANPQISNYNNLSVGQTVNIPATSTPATASSTPTASSTSPSQTATSPSSIAAERQSIVTYGESLIGTPYAWGGDTPSAGFDCSGLVEYVYQHAGITLPRESHDQATIGTPVSQSALQPGDLLFFQDTDSNASLYANHVTHVGIYIGNGAMLESSSSKGVIIVQNVFSNSYYTSHYYGARNVIG</sequence>
<dbReference type="InterPro" id="IPR038765">
    <property type="entry name" value="Papain-like_cys_pep_sf"/>
</dbReference>
<reference evidence="10" key="1">
    <citation type="journal article" date="2022" name="G3 (Bethesda)">
        <title>Unveiling the complete genome sequence of Alicyclobacillus acidoterrestris DSM 3922T, a taint-producing strain.</title>
        <authorList>
            <person name="Leonardo I.C."/>
            <person name="Barreto Crespo M.T."/>
            <person name="Gaspar F.B."/>
        </authorList>
    </citation>
    <scope>NUCLEOTIDE SEQUENCE [LARGE SCALE GENOMIC DNA]</scope>
    <source>
        <strain evidence="10">DSM 3922</strain>
    </source>
</reference>
<dbReference type="eggNOG" id="COG1388">
    <property type="taxonomic scope" value="Bacteria"/>
</dbReference>
<evidence type="ECO:0000256" key="1">
    <source>
        <dbReference type="ARBA" id="ARBA00007074"/>
    </source>
</evidence>
<name>T0CXM5_ALIAG</name>
<feature type="chain" id="PRO_5044229088" evidence="8">
    <location>
        <begin position="20"/>
        <end position="290"/>
    </location>
</feature>
<evidence type="ECO:0000256" key="2">
    <source>
        <dbReference type="ARBA" id="ARBA00022670"/>
    </source>
</evidence>
<evidence type="ECO:0000256" key="8">
    <source>
        <dbReference type="SAM" id="SignalP"/>
    </source>
</evidence>
<dbReference type="SUPFAM" id="SSF54106">
    <property type="entry name" value="LysM domain"/>
    <property type="match status" value="2"/>
</dbReference>
<accession>T0CXM5</accession>
<feature type="compositionally biased region" description="Low complexity" evidence="7">
    <location>
        <begin position="131"/>
        <end position="156"/>
    </location>
</feature>
<protein>
    <submittedName>
        <fullName evidence="9">NlpC/P60 family protein</fullName>
    </submittedName>
</protein>
<dbReference type="CDD" id="cd00118">
    <property type="entry name" value="LysM"/>
    <property type="match status" value="2"/>
</dbReference>
<evidence type="ECO:0000313" key="9">
    <source>
        <dbReference type="EMBL" id="UNO49633.1"/>
    </source>
</evidence>
<feature type="region of interest" description="Disordered" evidence="7">
    <location>
        <begin position="131"/>
        <end position="157"/>
    </location>
</feature>
<keyword evidence="2" id="KW-0645">Protease</keyword>
<proteinExistence type="inferred from homology"/>
<dbReference type="InterPro" id="IPR051202">
    <property type="entry name" value="Peptidase_C40"/>
</dbReference>
<dbReference type="PROSITE" id="PS51935">
    <property type="entry name" value="NLPC_P60"/>
    <property type="match status" value="1"/>
</dbReference>
<dbReference type="Gene3D" id="3.10.350.10">
    <property type="entry name" value="LysM domain"/>
    <property type="match status" value="2"/>
</dbReference>
<dbReference type="Proteomes" id="UP000829401">
    <property type="component" value="Chromosome"/>
</dbReference>
<dbReference type="InterPro" id="IPR018392">
    <property type="entry name" value="LysM"/>
</dbReference>
<dbReference type="PANTHER" id="PTHR47053">
    <property type="entry name" value="MUREIN DD-ENDOPEPTIDASE MEPH-RELATED"/>
    <property type="match status" value="1"/>
</dbReference>
<organism evidence="9 10">
    <name type="scientific">Alicyclobacillus acidoterrestris (strain ATCC 49025 / DSM 3922 / CIP 106132 / NCIMB 13137 / GD3B)</name>
    <dbReference type="NCBI Taxonomy" id="1356854"/>
    <lineage>
        <taxon>Bacteria</taxon>
        <taxon>Bacillati</taxon>
        <taxon>Bacillota</taxon>
        <taxon>Bacilli</taxon>
        <taxon>Bacillales</taxon>
        <taxon>Alicyclobacillaceae</taxon>
        <taxon>Alicyclobacillus</taxon>
    </lineage>
</organism>
<dbReference type="STRING" id="1356854.N007_11355"/>
<dbReference type="PANTHER" id="PTHR47053:SF1">
    <property type="entry name" value="MUREIN DD-ENDOPEPTIDASE MEPH-RELATED"/>
    <property type="match status" value="1"/>
</dbReference>
<dbReference type="GO" id="GO:0008234">
    <property type="term" value="F:cysteine-type peptidase activity"/>
    <property type="evidence" value="ECO:0007669"/>
    <property type="project" value="UniProtKB-KW"/>
</dbReference>
<dbReference type="eggNOG" id="COG0791">
    <property type="taxonomic scope" value="Bacteria"/>
</dbReference>
<keyword evidence="4" id="KW-0677">Repeat</keyword>
<dbReference type="AlphaFoldDB" id="T0CXM5"/>
<evidence type="ECO:0000256" key="3">
    <source>
        <dbReference type="ARBA" id="ARBA00022729"/>
    </source>
</evidence>
<evidence type="ECO:0000256" key="7">
    <source>
        <dbReference type="SAM" id="MobiDB-lite"/>
    </source>
</evidence>
<dbReference type="GO" id="GO:0006508">
    <property type="term" value="P:proteolysis"/>
    <property type="evidence" value="ECO:0007669"/>
    <property type="project" value="UniProtKB-KW"/>
</dbReference>
<feature type="signal peptide" evidence="8">
    <location>
        <begin position="1"/>
        <end position="19"/>
    </location>
</feature>
<accession>A0A9E6ZIG5</accession>
<keyword evidence="10" id="KW-1185">Reference proteome</keyword>
<dbReference type="InterPro" id="IPR000064">
    <property type="entry name" value="NLP_P60_dom"/>
</dbReference>
<comment type="similarity">
    <text evidence="1">Belongs to the peptidase C40 family.</text>
</comment>
<keyword evidence="3 8" id="KW-0732">Signal</keyword>
<evidence type="ECO:0000256" key="6">
    <source>
        <dbReference type="ARBA" id="ARBA00022807"/>
    </source>
</evidence>
<gene>
    <name evidence="9" type="ORF">K1I37_03590</name>
</gene>
<keyword evidence="5" id="KW-0378">Hydrolase</keyword>
<evidence type="ECO:0000313" key="10">
    <source>
        <dbReference type="Proteomes" id="UP000829401"/>
    </source>
</evidence>
<dbReference type="Pfam" id="PF01476">
    <property type="entry name" value="LysM"/>
    <property type="match status" value="2"/>
</dbReference>
<dbReference type="KEGG" id="aaco:K1I37_03590"/>
<dbReference type="Gene3D" id="3.90.1720.10">
    <property type="entry name" value="endopeptidase domain like (from Nostoc punctiforme)"/>
    <property type="match status" value="1"/>
</dbReference>
<dbReference type="Pfam" id="PF00877">
    <property type="entry name" value="NLPC_P60"/>
    <property type="match status" value="1"/>
</dbReference>
<dbReference type="InterPro" id="IPR036779">
    <property type="entry name" value="LysM_dom_sf"/>
</dbReference>
<evidence type="ECO:0000256" key="4">
    <source>
        <dbReference type="ARBA" id="ARBA00022737"/>
    </source>
</evidence>
<dbReference type="PROSITE" id="PS51782">
    <property type="entry name" value="LYSM"/>
    <property type="match status" value="2"/>
</dbReference>
<dbReference type="SMART" id="SM00257">
    <property type="entry name" value="LysM"/>
    <property type="match status" value="2"/>
</dbReference>
<dbReference type="SUPFAM" id="SSF54001">
    <property type="entry name" value="Cysteine proteinases"/>
    <property type="match status" value="1"/>
</dbReference>
<keyword evidence="6" id="KW-0788">Thiol protease</keyword>
<evidence type="ECO:0000256" key="5">
    <source>
        <dbReference type="ARBA" id="ARBA00022801"/>
    </source>
</evidence>
<dbReference type="EMBL" id="CP080467">
    <property type="protein sequence ID" value="UNO49633.1"/>
    <property type="molecule type" value="Genomic_DNA"/>
</dbReference>